<dbReference type="SUPFAM" id="SSF55874">
    <property type="entry name" value="ATPase domain of HSP90 chaperone/DNA topoisomerase II/histidine kinase"/>
    <property type="match status" value="1"/>
</dbReference>
<keyword evidence="4" id="KW-0547">Nucleotide-binding</keyword>
<evidence type="ECO:0000256" key="2">
    <source>
        <dbReference type="SAM" id="MobiDB-lite"/>
    </source>
</evidence>
<dbReference type="GO" id="GO:0005524">
    <property type="term" value="F:ATP binding"/>
    <property type="evidence" value="ECO:0007669"/>
    <property type="project" value="UniProtKB-KW"/>
</dbReference>
<organism evidence="4 5">
    <name type="scientific">Streptosporangium amethystogenes subsp. fukuiense</name>
    <dbReference type="NCBI Taxonomy" id="698418"/>
    <lineage>
        <taxon>Bacteria</taxon>
        <taxon>Bacillati</taxon>
        <taxon>Actinomycetota</taxon>
        <taxon>Actinomycetes</taxon>
        <taxon>Streptosporangiales</taxon>
        <taxon>Streptosporangiaceae</taxon>
        <taxon>Streptosporangium</taxon>
    </lineage>
</organism>
<keyword evidence="4" id="KW-0067">ATP-binding</keyword>
<dbReference type="InterPro" id="IPR036890">
    <property type="entry name" value="HATPase_C_sf"/>
</dbReference>
<dbReference type="InterPro" id="IPR050267">
    <property type="entry name" value="Anti-sigma-factor_SerPK"/>
</dbReference>
<sequence>MNSDPRPRQSGRHRRGTATTQVAPRPWDPAERAAAERLDQIEPAWTVWYGPGTRHFHAVAGRPAPTPLIVQARTVDGLRALMREAEDTTPPPQGGPMPETPDTPQHPQALNHPQSLEHPHTPYDPQFPDASQTSADQRPMDDPRTVCWDLPHDLPIVGKARAMVRETLTAWALHHLVDDAVLVAGELLANAIVHGEPVVRLSLWANADKFQIQVTDKGPGRPCHLALDAESLHGRGLTIVKALAHDIGVTPHPDHPGKTVWARWRLPSHDSRRVSGAGR</sequence>
<evidence type="ECO:0000259" key="3">
    <source>
        <dbReference type="Pfam" id="PF13581"/>
    </source>
</evidence>
<feature type="compositionally biased region" description="Polar residues" evidence="2">
    <location>
        <begin position="102"/>
        <end position="114"/>
    </location>
</feature>
<dbReference type="InterPro" id="IPR003594">
    <property type="entry name" value="HATPase_dom"/>
</dbReference>
<dbReference type="Gene3D" id="3.30.565.10">
    <property type="entry name" value="Histidine kinase-like ATPase, C-terminal domain"/>
    <property type="match status" value="1"/>
</dbReference>
<comment type="caution">
    <text evidence="4">The sequence shown here is derived from an EMBL/GenBank/DDBJ whole genome shotgun (WGS) entry which is preliminary data.</text>
</comment>
<feature type="domain" description="Histidine kinase/HSP90-like ATPase" evidence="3">
    <location>
        <begin position="157"/>
        <end position="264"/>
    </location>
</feature>
<name>A0ABW2T8H7_9ACTN</name>
<accession>A0ABW2T8H7</accession>
<evidence type="ECO:0000256" key="1">
    <source>
        <dbReference type="ARBA" id="ARBA00022527"/>
    </source>
</evidence>
<dbReference type="EMBL" id="JBHTEE010000001">
    <property type="protein sequence ID" value="MFC7604014.1"/>
    <property type="molecule type" value="Genomic_DNA"/>
</dbReference>
<evidence type="ECO:0000313" key="4">
    <source>
        <dbReference type="EMBL" id="MFC7604014.1"/>
    </source>
</evidence>
<dbReference type="Proteomes" id="UP001596514">
    <property type="component" value="Unassembled WGS sequence"/>
</dbReference>
<dbReference type="PANTHER" id="PTHR35526">
    <property type="entry name" value="ANTI-SIGMA-F FACTOR RSBW-RELATED"/>
    <property type="match status" value="1"/>
</dbReference>
<keyword evidence="1" id="KW-0723">Serine/threonine-protein kinase</keyword>
<dbReference type="RefSeq" id="WP_343978565.1">
    <property type="nucleotide sequence ID" value="NZ_BAAAGK010000167.1"/>
</dbReference>
<feature type="region of interest" description="Disordered" evidence="2">
    <location>
        <begin position="1"/>
        <end position="29"/>
    </location>
</feature>
<reference evidence="5" key="1">
    <citation type="journal article" date="2019" name="Int. J. Syst. Evol. Microbiol.">
        <title>The Global Catalogue of Microorganisms (GCM) 10K type strain sequencing project: providing services to taxonomists for standard genome sequencing and annotation.</title>
        <authorList>
            <consortium name="The Broad Institute Genomics Platform"/>
            <consortium name="The Broad Institute Genome Sequencing Center for Infectious Disease"/>
            <person name="Wu L."/>
            <person name="Ma J."/>
        </authorList>
    </citation>
    <scope>NUCLEOTIDE SEQUENCE [LARGE SCALE GENOMIC DNA]</scope>
    <source>
        <strain evidence="5">JCM 10083</strain>
    </source>
</reference>
<proteinExistence type="predicted"/>
<dbReference type="PANTHER" id="PTHR35526:SF3">
    <property type="entry name" value="ANTI-SIGMA-F FACTOR RSBW"/>
    <property type="match status" value="1"/>
</dbReference>
<keyword evidence="1" id="KW-0808">Transferase</keyword>
<protein>
    <submittedName>
        <fullName evidence="4">ATP-binding protein</fullName>
    </submittedName>
</protein>
<feature type="compositionally biased region" description="Pro residues" evidence="2">
    <location>
        <begin position="89"/>
        <end position="101"/>
    </location>
</feature>
<dbReference type="Pfam" id="PF13581">
    <property type="entry name" value="HATPase_c_2"/>
    <property type="match status" value="1"/>
</dbReference>
<keyword evidence="5" id="KW-1185">Reference proteome</keyword>
<dbReference type="CDD" id="cd16936">
    <property type="entry name" value="HATPase_RsbW-like"/>
    <property type="match status" value="1"/>
</dbReference>
<gene>
    <name evidence="4" type="ORF">ACFQVD_28270</name>
</gene>
<feature type="region of interest" description="Disordered" evidence="2">
    <location>
        <begin position="86"/>
        <end position="143"/>
    </location>
</feature>
<evidence type="ECO:0000313" key="5">
    <source>
        <dbReference type="Proteomes" id="UP001596514"/>
    </source>
</evidence>
<keyword evidence="1" id="KW-0418">Kinase</keyword>